<evidence type="ECO:0000313" key="1">
    <source>
        <dbReference type="EMBL" id="RCH99572.1"/>
    </source>
</evidence>
<dbReference type="EMBL" id="PJQL01000114">
    <property type="protein sequence ID" value="RCH99572.1"/>
    <property type="molecule type" value="Genomic_DNA"/>
</dbReference>
<dbReference type="AlphaFoldDB" id="A0A367KBG9"/>
<dbReference type="OrthoDB" id="2235058at2759"/>
<gene>
    <name evidence="1" type="ORF">CU097_015242</name>
</gene>
<evidence type="ECO:0000313" key="2">
    <source>
        <dbReference type="Proteomes" id="UP000252139"/>
    </source>
</evidence>
<organism evidence="1 2">
    <name type="scientific">Rhizopus azygosporus</name>
    <name type="common">Rhizopus microsporus var. azygosporus</name>
    <dbReference type="NCBI Taxonomy" id="86630"/>
    <lineage>
        <taxon>Eukaryota</taxon>
        <taxon>Fungi</taxon>
        <taxon>Fungi incertae sedis</taxon>
        <taxon>Mucoromycota</taxon>
        <taxon>Mucoromycotina</taxon>
        <taxon>Mucoromycetes</taxon>
        <taxon>Mucorales</taxon>
        <taxon>Mucorineae</taxon>
        <taxon>Rhizopodaceae</taxon>
        <taxon>Rhizopus</taxon>
    </lineage>
</organism>
<keyword evidence="2" id="KW-1185">Reference proteome</keyword>
<comment type="caution">
    <text evidence="1">The sequence shown here is derived from an EMBL/GenBank/DDBJ whole genome shotgun (WGS) entry which is preliminary data.</text>
</comment>
<name>A0A367KBG9_RHIAZ</name>
<reference evidence="1 2" key="1">
    <citation type="journal article" date="2018" name="G3 (Bethesda)">
        <title>Phylogenetic and Phylogenomic Definition of Rhizopus Species.</title>
        <authorList>
            <person name="Gryganskyi A.P."/>
            <person name="Golan J."/>
            <person name="Dolatabadi S."/>
            <person name="Mondo S."/>
            <person name="Robb S."/>
            <person name="Idnurm A."/>
            <person name="Muszewska A."/>
            <person name="Steczkiewicz K."/>
            <person name="Masonjones S."/>
            <person name="Liao H.L."/>
            <person name="Gajdeczka M.T."/>
            <person name="Anike F."/>
            <person name="Vuek A."/>
            <person name="Anishchenko I.M."/>
            <person name="Voigt K."/>
            <person name="de Hoog G.S."/>
            <person name="Smith M.E."/>
            <person name="Heitman J."/>
            <person name="Vilgalys R."/>
            <person name="Stajich J.E."/>
        </authorList>
    </citation>
    <scope>NUCLEOTIDE SEQUENCE [LARGE SCALE GENOMIC DNA]</scope>
    <source>
        <strain evidence="1 2">CBS 357.93</strain>
    </source>
</reference>
<accession>A0A367KBG9</accession>
<dbReference type="Proteomes" id="UP000252139">
    <property type="component" value="Unassembled WGS sequence"/>
</dbReference>
<sequence>MNSRKDDVDEPLLCQRYTAFRPDRLIITYNGIEVGTIEIKPLDTCKELVDIDVCRVAEICKRMLHLRMKVAKTTKEFATFGIIIAGKRIFFNSLRLDTVDGTYKYFQHGEVSLPSFESTTTDMEVFLESMLSFKERIKESLASEEEEKLPPLIDEYSHFIKPTIALKDDKEKYVTLVEQ</sequence>
<proteinExistence type="predicted"/>
<protein>
    <submittedName>
        <fullName evidence="1">Uncharacterized protein</fullName>
    </submittedName>
</protein>